<dbReference type="InterPro" id="IPR050131">
    <property type="entry name" value="Peptidase_S8_subtilisin-like"/>
</dbReference>
<evidence type="ECO:0000256" key="4">
    <source>
        <dbReference type="ARBA" id="ARBA00022825"/>
    </source>
</evidence>
<comment type="similarity">
    <text evidence="1 5">Belongs to the peptidase S8 family.</text>
</comment>
<dbReference type="EMBL" id="LOCQ01000038">
    <property type="protein sequence ID" value="OBV41150.1"/>
    <property type="molecule type" value="Genomic_DNA"/>
</dbReference>
<evidence type="ECO:0000256" key="2">
    <source>
        <dbReference type="ARBA" id="ARBA00022670"/>
    </source>
</evidence>
<dbReference type="PROSITE" id="PS51892">
    <property type="entry name" value="SUBTILASE"/>
    <property type="match status" value="1"/>
</dbReference>
<feature type="domain" description="Peptidase S8/S53" evidence="6">
    <location>
        <begin position="162"/>
        <end position="412"/>
    </location>
</feature>
<evidence type="ECO:0000256" key="3">
    <source>
        <dbReference type="ARBA" id="ARBA00022801"/>
    </source>
</evidence>
<dbReference type="GO" id="GO:0004252">
    <property type="term" value="F:serine-type endopeptidase activity"/>
    <property type="evidence" value="ECO:0007669"/>
    <property type="project" value="UniProtKB-UniRule"/>
</dbReference>
<dbReference type="STRING" id="1747903.ASR47_10257"/>
<evidence type="ECO:0000313" key="7">
    <source>
        <dbReference type="EMBL" id="OBV41150.1"/>
    </source>
</evidence>
<dbReference type="Gene3D" id="3.40.50.200">
    <property type="entry name" value="Peptidase S8/S53 domain"/>
    <property type="match status" value="1"/>
</dbReference>
<dbReference type="Pfam" id="PF00082">
    <property type="entry name" value="Peptidase_S8"/>
    <property type="match status" value="1"/>
</dbReference>
<dbReference type="SUPFAM" id="SSF52743">
    <property type="entry name" value="Subtilisin-like"/>
    <property type="match status" value="1"/>
</dbReference>
<dbReference type="PANTHER" id="PTHR43806">
    <property type="entry name" value="PEPTIDASE S8"/>
    <property type="match status" value="1"/>
</dbReference>
<proteinExistence type="inferred from homology"/>
<sequence>MTLPTVLTALARATVEVAGVNELPARFILYPRFDQDPSELARRIAAELQVYMAQPLVNTDTERAVIIVTLPARIMIKGAEAYEAAYAIANYWQLKSAEPELYTDFFPETEVVRGDGTDESIHDACWAPADPRVDANPRWALDMLRVPQAWEWSLMQGRPAYGDGVIIAQPDTGVTDHPELRDVPRVGAIDLISGGDTATDPLDYYGNTSHGTGTGSVLLSRSAENMTGSAPGATHMPIRAIRSVIRISQLSVADAINHAVDKGAHVITMSLGGLPSMFLWLALQRAVKNNVIVLAAAGNCVETVVWPARYDDCIGVAGVNFDEQRWRGSCRGGTVAVAAPAENVIKALTLLNGGTKSYHTEQGQGTSFAVALTAGVAALWLAHHGRDVVVSAAAAQHIPVQALFKNLLRATARKPNTDWDESAMGSGIVDAEALLKAPLTLVTGEEANETGAEASESIRNLLDEAQADSALEQDALDLYGMELADVALEARLCCADGAESNEDGPLQVSEQLRQTVPLTTLERLAAVQP</sequence>
<keyword evidence="8" id="KW-1185">Reference proteome</keyword>
<reference evidence="7 8" key="1">
    <citation type="submission" date="2016-04" db="EMBL/GenBank/DDBJ databases">
        <title>Draft genome sequence of Janthinobacterium psychrotolerans sp. nov., isolated from freshwater sediments in Denmark.</title>
        <authorList>
            <person name="Gong X."/>
            <person name="Skrivergaard S."/>
            <person name="Korsgaard B.S."/>
            <person name="Schreiber L."/>
            <person name="Marshall I.P."/>
            <person name="Finster K."/>
            <person name="Schramm A."/>
        </authorList>
    </citation>
    <scope>NUCLEOTIDE SEQUENCE [LARGE SCALE GENOMIC DNA]</scope>
    <source>
        <strain evidence="7 8">S3-2</strain>
    </source>
</reference>
<dbReference type="InterPro" id="IPR000209">
    <property type="entry name" value="Peptidase_S8/S53_dom"/>
</dbReference>
<feature type="active site" description="Charge relay system" evidence="5">
    <location>
        <position position="210"/>
    </location>
</feature>
<evidence type="ECO:0000259" key="6">
    <source>
        <dbReference type="Pfam" id="PF00082"/>
    </source>
</evidence>
<name>A0A1A7C8Q0_9BURK</name>
<evidence type="ECO:0000313" key="8">
    <source>
        <dbReference type="Proteomes" id="UP000092713"/>
    </source>
</evidence>
<gene>
    <name evidence="7" type="ORF">ASR47_10257</name>
</gene>
<keyword evidence="4 5" id="KW-0720">Serine protease</keyword>
<comment type="caution">
    <text evidence="7">The sequence shown here is derived from an EMBL/GenBank/DDBJ whole genome shotgun (WGS) entry which is preliminary data.</text>
</comment>
<evidence type="ECO:0000256" key="5">
    <source>
        <dbReference type="PROSITE-ProRule" id="PRU01240"/>
    </source>
</evidence>
<accession>A0A1A7C8Q0</accession>
<keyword evidence="3 5" id="KW-0378">Hydrolase</keyword>
<organism evidence="7 8">
    <name type="scientific">Janthinobacterium psychrotolerans</name>
    <dbReference type="NCBI Taxonomy" id="1747903"/>
    <lineage>
        <taxon>Bacteria</taxon>
        <taxon>Pseudomonadati</taxon>
        <taxon>Pseudomonadota</taxon>
        <taxon>Betaproteobacteria</taxon>
        <taxon>Burkholderiales</taxon>
        <taxon>Oxalobacteraceae</taxon>
        <taxon>Janthinobacterium</taxon>
    </lineage>
</organism>
<feature type="active site" description="Charge relay system" evidence="5">
    <location>
        <position position="171"/>
    </location>
</feature>
<protein>
    <submittedName>
        <fullName evidence="7">Subtilase family protein</fullName>
    </submittedName>
</protein>
<dbReference type="AlphaFoldDB" id="A0A1A7C8Q0"/>
<keyword evidence="2 5" id="KW-0645">Protease</keyword>
<dbReference type="InterPro" id="IPR036852">
    <property type="entry name" value="Peptidase_S8/S53_dom_sf"/>
</dbReference>
<feature type="active site" description="Charge relay system" evidence="5">
    <location>
        <position position="367"/>
    </location>
</feature>
<dbReference type="GO" id="GO:0006508">
    <property type="term" value="P:proteolysis"/>
    <property type="evidence" value="ECO:0007669"/>
    <property type="project" value="UniProtKB-KW"/>
</dbReference>
<dbReference type="PANTHER" id="PTHR43806:SF11">
    <property type="entry name" value="CEREVISIN-RELATED"/>
    <property type="match status" value="1"/>
</dbReference>
<dbReference type="PATRIC" id="fig|1747903.4.peg.4822"/>
<dbReference type="Proteomes" id="UP000092713">
    <property type="component" value="Unassembled WGS sequence"/>
</dbReference>
<evidence type="ECO:0000256" key="1">
    <source>
        <dbReference type="ARBA" id="ARBA00011073"/>
    </source>
</evidence>